<sequence>MHMFVTLEPQEKVVLPIHYNHIVQGFIYHSIDEGLAERLHNQGYVSGGRTFRMFAYSRLMGHFKINREAGKIVFTDAIRLVLSSPIVEFCESLATNLLRYHEVRLGNHIVRVKAIEAKQYQIDENTVRVRTLSPVVAYSTLNRPDGRKYTCYFQPGESDFEHIVRQNIIKKAQLLHGDEALFNKSISVTRMGQSRMQIVNYKGTIVKGYTSTLELKGSHLLLQTALDCGLGSKNAQGFGCIVLVNKKNNPCR</sequence>
<feature type="active site" description="Proton acceptor" evidence="5">
    <location>
        <position position="28"/>
    </location>
</feature>
<dbReference type="NCBIfam" id="TIGR01877">
    <property type="entry name" value="cas_cas6"/>
    <property type="match status" value="1"/>
</dbReference>
<comment type="function">
    <text evidence="4">CRISPR (clustered regularly interspaced short palindromic repeat), is an adaptive immune system that provides protection against mobile genetic elements (viruses, transposable elements and conjugative plasmids). CRISPR clusters contain sequences complementary to antecedent mobile elements and target invading nucleic acids. CRISPR clusters are transcribed and processed into CRISPR RNA (crRNA).</text>
</comment>
<keyword evidence="3" id="KW-0051">Antiviral defense</keyword>
<gene>
    <name evidence="7" type="ORF">SAMN04489735_102547</name>
</gene>
<evidence type="ECO:0000313" key="8">
    <source>
        <dbReference type="Proteomes" id="UP000198956"/>
    </source>
</evidence>
<accession>A0A1G8CGU3</accession>
<keyword evidence="2" id="KW-0694">RNA-binding</keyword>
<dbReference type="OrthoDB" id="9797488at2"/>
<dbReference type="AlphaFoldDB" id="A0A1G8CGU3"/>
<evidence type="ECO:0000256" key="4">
    <source>
        <dbReference type="PIRNR" id="PIRNR005054"/>
    </source>
</evidence>
<dbReference type="InterPro" id="IPR045747">
    <property type="entry name" value="CRISPR-assoc_prot_Cas6_N_sf"/>
</dbReference>
<dbReference type="RefSeq" id="WP_091260822.1">
    <property type="nucleotide sequence ID" value="NZ_FNDE01000025.1"/>
</dbReference>
<dbReference type="Proteomes" id="UP000198956">
    <property type="component" value="Unassembled WGS sequence"/>
</dbReference>
<dbReference type="GO" id="GO:0051607">
    <property type="term" value="P:defense response to virus"/>
    <property type="evidence" value="ECO:0007669"/>
    <property type="project" value="UniProtKB-KW"/>
</dbReference>
<dbReference type="Pfam" id="PF21350">
    <property type="entry name" value="Cas6_I-A"/>
    <property type="match status" value="1"/>
</dbReference>
<evidence type="ECO:0000313" key="7">
    <source>
        <dbReference type="EMBL" id="SDH44696.1"/>
    </source>
</evidence>
<dbReference type="PANTHER" id="PTHR36984:SF1">
    <property type="entry name" value="CRISPR-ASSOCIATED ENDORIBONUCLEASE CAS6 1"/>
    <property type="match status" value="1"/>
</dbReference>
<protein>
    <recommendedName>
        <fullName evidence="4">CRISPR-associated endoribonuclease</fullName>
    </recommendedName>
</protein>
<comment type="similarity">
    <text evidence="1 4">Belongs to the CRISPR-associated protein Cas6/Cse3/CasE family.</text>
</comment>
<evidence type="ECO:0000256" key="3">
    <source>
        <dbReference type="ARBA" id="ARBA00023118"/>
    </source>
</evidence>
<feature type="domain" description="CRISPR associated protein Cas6 C-terminal" evidence="6">
    <location>
        <begin position="121"/>
        <end position="241"/>
    </location>
</feature>
<dbReference type="InterPro" id="IPR010156">
    <property type="entry name" value="CRISPR-assoc_prot_Cas6"/>
</dbReference>
<evidence type="ECO:0000259" key="6">
    <source>
        <dbReference type="Pfam" id="PF01881"/>
    </source>
</evidence>
<name>A0A1G8CGU3_ANETH</name>
<dbReference type="GO" id="GO:0003723">
    <property type="term" value="F:RNA binding"/>
    <property type="evidence" value="ECO:0007669"/>
    <property type="project" value="UniProtKB-KW"/>
</dbReference>
<evidence type="ECO:0000256" key="2">
    <source>
        <dbReference type="ARBA" id="ARBA00022884"/>
    </source>
</evidence>
<organism evidence="7 8">
    <name type="scientific">Aneurinibacillus thermoaerophilus</name>
    <dbReference type="NCBI Taxonomy" id="143495"/>
    <lineage>
        <taxon>Bacteria</taxon>
        <taxon>Bacillati</taxon>
        <taxon>Bacillota</taxon>
        <taxon>Bacilli</taxon>
        <taxon>Bacillales</taxon>
        <taxon>Paenibacillaceae</taxon>
        <taxon>Aneurinibacillus group</taxon>
        <taxon>Aneurinibacillus</taxon>
    </lineage>
</organism>
<feature type="active site" description="Proton donor" evidence="5">
    <location>
        <position position="40"/>
    </location>
</feature>
<dbReference type="Pfam" id="PF01881">
    <property type="entry name" value="Cas_Cas6_C"/>
    <property type="match status" value="1"/>
</dbReference>
<dbReference type="PANTHER" id="PTHR36984">
    <property type="entry name" value="CRISPR-ASSOCIATED ENDORIBONUCLEASE CAS6 1"/>
    <property type="match status" value="1"/>
</dbReference>
<dbReference type="Gene3D" id="3.30.70.1890">
    <property type="match status" value="1"/>
</dbReference>
<dbReference type="PIRSF" id="PIRSF005054">
    <property type="entry name" value="PF1131"/>
    <property type="match status" value="1"/>
</dbReference>
<dbReference type="GO" id="GO:0016788">
    <property type="term" value="F:hydrolase activity, acting on ester bonds"/>
    <property type="evidence" value="ECO:0007669"/>
    <property type="project" value="InterPro"/>
</dbReference>
<dbReference type="InterPro" id="IPR049435">
    <property type="entry name" value="Cas_Cas6_C"/>
</dbReference>
<dbReference type="EMBL" id="FNDE01000025">
    <property type="protein sequence ID" value="SDH44696.1"/>
    <property type="molecule type" value="Genomic_DNA"/>
</dbReference>
<proteinExistence type="inferred from homology"/>
<dbReference type="CDD" id="cd21140">
    <property type="entry name" value="Cas6_I-like"/>
    <property type="match status" value="1"/>
</dbReference>
<reference evidence="7 8" key="1">
    <citation type="submission" date="2016-10" db="EMBL/GenBank/DDBJ databases">
        <authorList>
            <person name="de Groot N.N."/>
        </authorList>
    </citation>
    <scope>NUCLEOTIDE SEQUENCE [LARGE SCALE GENOMIC DNA]</scope>
    <source>
        <strain evidence="7 8">L 420-91</strain>
    </source>
</reference>
<evidence type="ECO:0000256" key="5">
    <source>
        <dbReference type="PIRSR" id="PIRSR005054-50"/>
    </source>
</evidence>
<evidence type="ECO:0000256" key="1">
    <source>
        <dbReference type="ARBA" id="ARBA00005937"/>
    </source>
</evidence>
<dbReference type="Gene3D" id="3.30.70.1900">
    <property type="match status" value="1"/>
</dbReference>